<organism evidence="13 14">
    <name type="scientific">Aphanomyces euteiches</name>
    <dbReference type="NCBI Taxonomy" id="100861"/>
    <lineage>
        <taxon>Eukaryota</taxon>
        <taxon>Sar</taxon>
        <taxon>Stramenopiles</taxon>
        <taxon>Oomycota</taxon>
        <taxon>Saprolegniomycetes</taxon>
        <taxon>Saprolegniales</taxon>
        <taxon>Verrucalvaceae</taxon>
        <taxon>Aphanomyces</taxon>
    </lineage>
</organism>
<comment type="caution">
    <text evidence="13">The sequence shown here is derived from an EMBL/GenBank/DDBJ whole genome shotgun (WGS) entry which is preliminary data.</text>
</comment>
<dbReference type="GO" id="GO:0000151">
    <property type="term" value="C:ubiquitin ligase complex"/>
    <property type="evidence" value="ECO:0007669"/>
    <property type="project" value="TreeGrafter"/>
</dbReference>
<evidence type="ECO:0000256" key="4">
    <source>
        <dbReference type="ARBA" id="ARBA00022723"/>
    </source>
</evidence>
<sequence>MAQWTTPMGLGVYVEQELKKGSTDDQILPEGWMLQLLEDGHLPEDLKLFVEAILAAPIRILGDSRYQRVDQFLRDLHAQHDRLTPKSGVCGYMFKNNDIAWNCRTCQADDTCVLCQTCFQNSNHEGHEVFFHRTAPGGMCDCGDVEAWKPEGFCKDHTGSGDSDHKMELPAPFDRIIRCVIAEFVRFITFVAQHSVDSFDDFKVAEIGEAKKRHHLVKHPGEPNPKIFHTRISNDDVHTDEDLVNCLVAKNFPLQFAEEFTHSVDGHGSGMLKENQTLADALGWMRQMKEATWFASVIDNDHIKYEKAWNDVFNYLVSIFAVSTSVQSILFDQLFRKTSSAVYKFDRIPLALLLQSTPHLKKELVKGMKQLYLAIMGSKEIKMQFAPLYARLYSRLMMQYFCGIGTERENIFGLGVQIFTTPSIVYQLETEFGLWDTVLTTLQEAMSLAVVRIENDSRSVYNAAHMAIKYRRYYPLLQDVNHLLMIPNMSVKFAESYASCFMDVLKDTSHINLQSRVPEHLPHVEREDNSAWIASFTLCMHLDGYVLPNMYKSLRSQQFDESVLWILFDAYYKALNDFSTAAGLTYSPKGLVAYSVASMPVSFHYPLHQAWGRFVLEMLHRDLFIPVKSRMAQESALIDALLEFPLRSFVLSSQVASNMWVRNGKDMMVRQVTSYYSLSSNLSFRDLDLTTIQFCLLLLGPTKFVSVFFYRYDIVPYLSKGDSWLNKVSMEKRALYVAECLLKLLWIALELPPAPNQSITEYLRRDVLHMIMVKPHVFSHLREQTNPIYCNPGFELINDDTKNRELINLLQEIADLQTSSNQDMAPSKFALKSQFYKEYDPSYFHVSPVNHVEAQVARQDVVFKQWTPEKELIPTVYQMPNGHPEFLECRKVLVEAEVFDFIRACLNDGLIQGDENVLSRILHILTVQLYMAEMDSSLTPFIRDHICKGPTESDGDKDGSKRQKVDSAGYVRLTAIHDQSILVHLTKRVQQYKSQAETSHKPQWSAILFVLKAYMAFDPTVASFLEEEVFPKKEETSNAPLDAAARRELQKKRQQEAMAKMMKQQSSFAAQLEDEDDEMDMDEDDNAPSCPECIICALVKKDDPVMYVGLLQKTPFRFKSTGVEPKERGDTMHVQLCGHAVHLSCIEQYTATMRREIQLGMAQSTIAFDPAAGEFLCPLCKALCSTCLPHVTFPASAAAKMEHFFQRALDPDALTEWLTQTLPSHIRARSSEPQDANAQPDAIQSFAESFFPPSVRGTDELLEKPKELSQLLLRTVANVFHMSQLQGLSAAMCHLVLNSTDPIPLAARFGRQFSSDAEALIDPFGPRDDTKLHAIFMVLTQLRHIFATADDYWHYLPLAVEANFADADPSLFFMGLSLFEHDLFSVLLVICSCLKEKSDMLWTIRLFCALHMTQVLLQTMQPLPPHRMETGEVDNATPYALLRDQFAQAAGLSVSADAPSGAILHGLFEANCNEFLRKATLLVRAIFRGWNDPDSAMYLNFCSTLRLSTDFKQLCGQLGVPDPISLLQPGSPWATKMLQYASRAANVLPLSLLVNRDSSLWAAHISIVRFAPVYTDFYSQVASVVVCVTTGAIQEAPAICLLCGEVVCGGTECCKRRQRGACSQHVPTCGCGQGAFFLIRQCQMLLVSTAGRSCFFPSPYVDEFGEEDHNVRRGRPLFLRPSRYLALMQLVFSHSIASEVSKNRRTSEQYIRVHYY</sequence>
<feature type="compositionally biased region" description="Basic and acidic residues" evidence="11">
    <location>
        <begin position="1044"/>
        <end position="1055"/>
    </location>
</feature>
<dbReference type="Pfam" id="PF18995">
    <property type="entry name" value="PRT6_C"/>
    <property type="match status" value="1"/>
</dbReference>
<evidence type="ECO:0000313" key="13">
    <source>
        <dbReference type="EMBL" id="KAF0733364.1"/>
    </source>
</evidence>
<feature type="domain" description="UBR-type" evidence="12">
    <location>
        <begin position="88"/>
        <end position="159"/>
    </location>
</feature>
<dbReference type="InterPro" id="IPR044046">
    <property type="entry name" value="E3_ligase_UBR-like_C"/>
</dbReference>
<evidence type="ECO:0000256" key="3">
    <source>
        <dbReference type="ARBA" id="ARBA00022679"/>
    </source>
</evidence>
<dbReference type="GO" id="GO:0008270">
    <property type="term" value="F:zinc ion binding"/>
    <property type="evidence" value="ECO:0007669"/>
    <property type="project" value="UniProtKB-UniRule"/>
</dbReference>
<evidence type="ECO:0000256" key="2">
    <source>
        <dbReference type="ARBA" id="ARBA00004906"/>
    </source>
</evidence>
<keyword evidence="6 10" id="KW-0833">Ubl conjugation pathway</keyword>
<evidence type="ECO:0000256" key="5">
    <source>
        <dbReference type="ARBA" id="ARBA00022771"/>
    </source>
</evidence>
<evidence type="ECO:0000256" key="6">
    <source>
        <dbReference type="ARBA" id="ARBA00022786"/>
    </source>
</evidence>
<dbReference type="PROSITE" id="PS51157">
    <property type="entry name" value="ZF_UBR"/>
    <property type="match status" value="1"/>
</dbReference>
<feature type="zinc finger region" description="UBR-type" evidence="9">
    <location>
        <begin position="88"/>
        <end position="159"/>
    </location>
</feature>
<keyword evidence="3 10" id="KW-0808">Transferase</keyword>
<dbReference type="GO" id="GO:0071596">
    <property type="term" value="P:ubiquitin-dependent protein catabolic process via the N-end rule pathway"/>
    <property type="evidence" value="ECO:0007669"/>
    <property type="project" value="UniProtKB-UniRule"/>
</dbReference>
<evidence type="ECO:0000256" key="8">
    <source>
        <dbReference type="ARBA" id="ARBA00046341"/>
    </source>
</evidence>
<dbReference type="FunFam" id="2.10.110.30:FF:000002">
    <property type="entry name" value="Putative e3 ubiquitin-protein ligase ubr3"/>
    <property type="match status" value="1"/>
</dbReference>
<reference evidence="13 14" key="1">
    <citation type="submission" date="2019-07" db="EMBL/GenBank/DDBJ databases">
        <title>Genomics analysis of Aphanomyces spp. identifies a new class of oomycete effector associated with host adaptation.</title>
        <authorList>
            <person name="Gaulin E."/>
        </authorList>
    </citation>
    <scope>NUCLEOTIDE SEQUENCE [LARGE SCALE GENOMIC DNA]</scope>
    <source>
        <strain evidence="13 14">ATCC 201684</strain>
    </source>
</reference>
<comment type="function">
    <text evidence="10">Ubiquitin ligase protein which is a component of the N-end rule pathway. Recognizes and binds to proteins bearing specific N-terminal residues that are destabilizing according to the N-end rule, leading to their ubiquitination and subsequent degradation.</text>
</comment>
<evidence type="ECO:0000256" key="10">
    <source>
        <dbReference type="RuleBase" id="RU366018"/>
    </source>
</evidence>
<keyword evidence="7 10" id="KW-0862">Zinc</keyword>
<dbReference type="Pfam" id="PF02207">
    <property type="entry name" value="zf-UBR"/>
    <property type="match status" value="1"/>
</dbReference>
<dbReference type="Proteomes" id="UP000481153">
    <property type="component" value="Unassembled WGS sequence"/>
</dbReference>
<comment type="pathway">
    <text evidence="2 10">Protein modification; protein ubiquitination.</text>
</comment>
<dbReference type="InterPro" id="IPR003126">
    <property type="entry name" value="Znf_UBR"/>
</dbReference>
<dbReference type="GO" id="GO:0016567">
    <property type="term" value="P:protein ubiquitination"/>
    <property type="evidence" value="ECO:0007669"/>
    <property type="project" value="UniProtKB-UniRule"/>
</dbReference>
<protein>
    <recommendedName>
        <fullName evidence="10">E3 ubiquitin-protein ligase</fullName>
        <ecNumber evidence="10">2.3.2.27</ecNumber>
    </recommendedName>
</protein>
<dbReference type="InterPro" id="IPR039164">
    <property type="entry name" value="UBR1-like"/>
</dbReference>
<evidence type="ECO:0000256" key="11">
    <source>
        <dbReference type="SAM" id="MobiDB-lite"/>
    </source>
</evidence>
<dbReference type="InterPro" id="IPR055194">
    <property type="entry name" value="UBR1-like_WH"/>
</dbReference>
<evidence type="ECO:0000256" key="1">
    <source>
        <dbReference type="ARBA" id="ARBA00000900"/>
    </source>
</evidence>
<evidence type="ECO:0000256" key="7">
    <source>
        <dbReference type="ARBA" id="ARBA00022833"/>
    </source>
</evidence>
<dbReference type="EC" id="2.3.2.27" evidence="10"/>
<feature type="region of interest" description="Disordered" evidence="11">
    <location>
        <begin position="1035"/>
        <end position="1058"/>
    </location>
</feature>
<dbReference type="PANTHER" id="PTHR21497:SF24">
    <property type="entry name" value="E3 UBIQUITIN-PROTEIN LIGASE UBR1"/>
    <property type="match status" value="1"/>
</dbReference>
<dbReference type="EMBL" id="VJMJ01000122">
    <property type="protein sequence ID" value="KAF0733364.1"/>
    <property type="molecule type" value="Genomic_DNA"/>
</dbReference>
<evidence type="ECO:0000259" key="12">
    <source>
        <dbReference type="PROSITE" id="PS51157"/>
    </source>
</evidence>
<dbReference type="GO" id="GO:0005737">
    <property type="term" value="C:cytoplasm"/>
    <property type="evidence" value="ECO:0007669"/>
    <property type="project" value="TreeGrafter"/>
</dbReference>
<comment type="catalytic activity">
    <reaction evidence="1 10">
        <text>S-ubiquitinyl-[E2 ubiquitin-conjugating enzyme]-L-cysteine + [acceptor protein]-L-lysine = [E2 ubiquitin-conjugating enzyme]-L-cysteine + N(6)-ubiquitinyl-[acceptor protein]-L-lysine.</text>
        <dbReference type="EC" id="2.3.2.27"/>
    </reaction>
</comment>
<name>A0A6G0X0K1_9STRA</name>
<proteinExistence type="inferred from homology"/>
<dbReference type="UniPathway" id="UPA00143"/>
<keyword evidence="14" id="KW-1185">Reference proteome</keyword>
<evidence type="ECO:0000256" key="9">
    <source>
        <dbReference type="PROSITE-ProRule" id="PRU00508"/>
    </source>
</evidence>
<dbReference type="Gene3D" id="2.10.110.30">
    <property type="match status" value="1"/>
</dbReference>
<dbReference type="Pfam" id="PF22960">
    <property type="entry name" value="WHD_UBR1"/>
    <property type="match status" value="1"/>
</dbReference>
<keyword evidence="4 10" id="KW-0479">Metal-binding</keyword>
<dbReference type="GO" id="GO:0061630">
    <property type="term" value="F:ubiquitin protein ligase activity"/>
    <property type="evidence" value="ECO:0007669"/>
    <property type="project" value="UniProtKB-UniRule"/>
</dbReference>
<keyword evidence="5 10" id="KW-0863">Zinc-finger</keyword>
<evidence type="ECO:0000313" key="14">
    <source>
        <dbReference type="Proteomes" id="UP000481153"/>
    </source>
</evidence>
<dbReference type="SMART" id="SM00396">
    <property type="entry name" value="ZnF_UBR1"/>
    <property type="match status" value="1"/>
</dbReference>
<dbReference type="PANTHER" id="PTHR21497">
    <property type="entry name" value="UBIQUITIN LIGASE E3 ALPHA-RELATED"/>
    <property type="match status" value="1"/>
</dbReference>
<dbReference type="CDD" id="cd19673">
    <property type="entry name" value="UBR-box_UBR3"/>
    <property type="match status" value="1"/>
</dbReference>
<comment type="similarity">
    <text evidence="8 10">Belongs to the E3 ubiquitin-protein ligase UBR1-like family.</text>
</comment>
<gene>
    <name evidence="13" type="ORF">Ae201684_009613</name>
</gene>
<accession>A0A6G0X0K1</accession>
<dbReference type="VEuPathDB" id="FungiDB:AeMF1_009105"/>